<dbReference type="AlphaFoldDB" id="A0A3G1B5C0"/>
<dbReference type="RefSeq" id="WP_048187466.1">
    <property type="nucleotide sequence ID" value="NZ_CP011097.1"/>
</dbReference>
<keyword evidence="3" id="KW-1185">Reference proteome</keyword>
<proteinExistence type="predicted"/>
<dbReference type="Proteomes" id="UP000266745">
    <property type="component" value="Chromosome"/>
</dbReference>
<evidence type="ECO:0000313" key="3">
    <source>
        <dbReference type="Proteomes" id="UP000266745"/>
    </source>
</evidence>
<dbReference type="STRING" id="1603555.SU86_000340"/>
<dbReference type="PANTHER" id="PTHR43147">
    <property type="entry name" value="PROTEIN TAS"/>
    <property type="match status" value="1"/>
</dbReference>
<evidence type="ECO:0000259" key="1">
    <source>
        <dbReference type="Pfam" id="PF00248"/>
    </source>
</evidence>
<reference evidence="2 3" key="1">
    <citation type="journal article" date="2016" name="Sci. Rep.">
        <title>A novel ammonia-oxidizing archaeon from wastewater treatment plant: Its enrichment, physiological and genomic characteristics.</title>
        <authorList>
            <person name="Li Y."/>
            <person name="Ding K."/>
            <person name="Wen X."/>
            <person name="Zhang B."/>
            <person name="Shen B."/>
            <person name="Yang Y."/>
        </authorList>
    </citation>
    <scope>NUCLEOTIDE SEQUENCE [LARGE SCALE GENOMIC DNA]</scope>
    <source>
        <strain evidence="2 3">SAT1</strain>
    </source>
</reference>
<accession>A0A3G1B5C0</accession>
<dbReference type="OrthoDB" id="7236at2157"/>
<dbReference type="Pfam" id="PF00248">
    <property type="entry name" value="Aldo_ket_red"/>
    <property type="match status" value="1"/>
</dbReference>
<dbReference type="KEGG" id="tah:SU86_000340"/>
<dbReference type="InterPro" id="IPR036812">
    <property type="entry name" value="NAD(P)_OxRdtase_dom_sf"/>
</dbReference>
<dbReference type="GeneID" id="24874824"/>
<dbReference type="Gene3D" id="3.20.20.100">
    <property type="entry name" value="NADP-dependent oxidoreductase domain"/>
    <property type="match status" value="1"/>
</dbReference>
<gene>
    <name evidence="2" type="ORF">SU86_000340</name>
</gene>
<dbReference type="CDD" id="cd19101">
    <property type="entry name" value="AKR_unchar"/>
    <property type="match status" value="1"/>
</dbReference>
<evidence type="ECO:0000313" key="2">
    <source>
        <dbReference type="EMBL" id="AJZ75095.1"/>
    </source>
</evidence>
<dbReference type="PANTHER" id="PTHR43147:SF2">
    <property type="entry name" value="NADP-DEPENDENT OXIDOREDUCTASE DOMAIN-CONTAINING PROTEIN"/>
    <property type="match status" value="1"/>
</dbReference>
<sequence length="333" mass="37565">MKIETVNLAPDLKICRIINGMWQVAGGHGYITPQNAIPAMTSYHDAGLTSWDMADIYGPAEEFFGKFRHDLEQSGSDLSNLVGLTKFVPNPGPMSKNLVQRAIKNSILRMNISKLDLVQFHWWDYDDPSYLDALRHLTALHDEGKVLHIGLTNFDTRRMQIMLDEGFEPVSNQIQYSLIDQRPQVEMESFCKKNNIKLLTYGTLGGGLVSERFLGAPEPTQADLDTYSLQKYKNMVDAWGGWSLFQKLLSTLDKIAKKHQTKIANVATRFILDKPEVAGVIIGARLGLSDHIEQNKETFSLKLDSDDHHMITEITTQANDLYDIIGDCGSEYR</sequence>
<name>A0A3G1B5C0_9ARCH</name>
<organism evidence="2 3">
    <name type="scientific">Candidatus Nitrosotenuis cloacae</name>
    <dbReference type="NCBI Taxonomy" id="1603555"/>
    <lineage>
        <taxon>Archaea</taxon>
        <taxon>Nitrososphaerota</taxon>
        <taxon>Candidatus Nitrosotenuis</taxon>
    </lineage>
</organism>
<feature type="domain" description="NADP-dependent oxidoreductase" evidence="1">
    <location>
        <begin position="16"/>
        <end position="314"/>
    </location>
</feature>
<dbReference type="SUPFAM" id="SSF51430">
    <property type="entry name" value="NAD(P)-linked oxidoreductase"/>
    <property type="match status" value="1"/>
</dbReference>
<dbReference type="InterPro" id="IPR023210">
    <property type="entry name" value="NADP_OxRdtase_dom"/>
</dbReference>
<protein>
    <submittedName>
        <fullName evidence="2">Aldo/keto reductase</fullName>
    </submittedName>
</protein>
<dbReference type="EMBL" id="CP011097">
    <property type="protein sequence ID" value="AJZ75095.1"/>
    <property type="molecule type" value="Genomic_DNA"/>
</dbReference>